<dbReference type="AlphaFoldDB" id="A0A9N7N8U3"/>
<protein>
    <submittedName>
        <fullName evidence="2">Uncharacterized protein</fullName>
    </submittedName>
</protein>
<reference evidence="2" key="1">
    <citation type="submission" date="2019-12" db="EMBL/GenBank/DDBJ databases">
        <authorList>
            <person name="Scholes J."/>
        </authorList>
    </citation>
    <scope>NUCLEOTIDE SEQUENCE</scope>
</reference>
<accession>A0A9N7N8U3</accession>
<organism evidence="2 3">
    <name type="scientific">Striga hermonthica</name>
    <name type="common">Purple witchweed</name>
    <name type="synonym">Buchnera hermonthica</name>
    <dbReference type="NCBI Taxonomy" id="68872"/>
    <lineage>
        <taxon>Eukaryota</taxon>
        <taxon>Viridiplantae</taxon>
        <taxon>Streptophyta</taxon>
        <taxon>Embryophyta</taxon>
        <taxon>Tracheophyta</taxon>
        <taxon>Spermatophyta</taxon>
        <taxon>Magnoliopsida</taxon>
        <taxon>eudicotyledons</taxon>
        <taxon>Gunneridae</taxon>
        <taxon>Pentapetalae</taxon>
        <taxon>asterids</taxon>
        <taxon>lamiids</taxon>
        <taxon>Lamiales</taxon>
        <taxon>Orobanchaceae</taxon>
        <taxon>Buchnereae</taxon>
        <taxon>Striga</taxon>
    </lineage>
</organism>
<proteinExistence type="predicted"/>
<dbReference type="Proteomes" id="UP001153555">
    <property type="component" value="Unassembled WGS sequence"/>
</dbReference>
<feature type="region of interest" description="Disordered" evidence="1">
    <location>
        <begin position="28"/>
        <end position="106"/>
    </location>
</feature>
<dbReference type="EMBL" id="CACSLK010024742">
    <property type="protein sequence ID" value="CAA0824538.1"/>
    <property type="molecule type" value="Genomic_DNA"/>
</dbReference>
<name>A0A9N7N8U3_STRHE</name>
<evidence type="ECO:0000313" key="3">
    <source>
        <dbReference type="Proteomes" id="UP001153555"/>
    </source>
</evidence>
<keyword evidence="3" id="KW-1185">Reference proteome</keyword>
<gene>
    <name evidence="2" type="ORF">SHERM_21479</name>
</gene>
<evidence type="ECO:0000256" key="1">
    <source>
        <dbReference type="SAM" id="MobiDB-lite"/>
    </source>
</evidence>
<dbReference type="OrthoDB" id="10456260at2759"/>
<dbReference type="PANTHER" id="PTHR35726:SF4">
    <property type="entry name" value="GLUTAMIC ACID-RICH PROTEIN-LIKE"/>
    <property type="match status" value="1"/>
</dbReference>
<comment type="caution">
    <text evidence="2">The sequence shown here is derived from an EMBL/GenBank/DDBJ whole genome shotgun (WGS) entry which is preliminary data.</text>
</comment>
<feature type="compositionally biased region" description="Acidic residues" evidence="1">
    <location>
        <begin position="77"/>
        <end position="90"/>
    </location>
</feature>
<feature type="compositionally biased region" description="Basic and acidic residues" evidence="1">
    <location>
        <begin position="65"/>
        <end position="76"/>
    </location>
</feature>
<dbReference type="PANTHER" id="PTHR35726">
    <property type="entry name" value="GLUTAMIC ACID-RICH PROTEIN-LIKE"/>
    <property type="match status" value="1"/>
</dbReference>
<sequence>MAEGMRPLFDASAYVLFEAIGDSEAEDFDGVGSVAEAEDDAQSCSSGSASGGERGEVARADSGGEDPRRAGVCDRVGEEEEEGSDLEDGVVDQRRGGGTAAPAPAPESVKMMMGDREGDRLFWEACLASRD</sequence>
<evidence type="ECO:0000313" key="2">
    <source>
        <dbReference type="EMBL" id="CAA0824538.1"/>
    </source>
</evidence>